<evidence type="ECO:0000313" key="3">
    <source>
        <dbReference type="Proteomes" id="UP001235020"/>
    </source>
</evidence>
<reference evidence="2" key="1">
    <citation type="submission" date="2019-01" db="EMBL/GenBank/DDBJ databases">
        <title>Unraveling the ssDNA virome of the New Zealand blackfly.</title>
        <authorList>
            <person name="Kraberger S."/>
            <person name="Waits K."/>
            <person name="Fontenele R."/>
            <person name="Walters M."/>
            <person name="Varsani A."/>
        </authorList>
    </citation>
    <scope>NUCLEOTIDE SEQUENCE</scope>
    <source>
        <strain evidence="2">SF02_839</strain>
    </source>
</reference>
<protein>
    <submittedName>
        <fullName evidence="2">Capsid protein</fullName>
    </submittedName>
</protein>
<gene>
    <name evidence="2" type="primary">cp</name>
</gene>
<feature type="region of interest" description="Disordered" evidence="1">
    <location>
        <begin position="24"/>
        <end position="50"/>
    </location>
</feature>
<organism evidence="2 3">
    <name type="scientific">Blackfly DNA Virus 5</name>
    <dbReference type="NCBI Taxonomy" id="2586185"/>
    <lineage>
        <taxon>Viruses</taxon>
        <taxon>Monodnaviria</taxon>
        <taxon>Shotokuvirae</taxon>
        <taxon>Cressdnaviricota</taxon>
        <taxon>Arfiviricetes</taxon>
        <taxon>Saturnivirales</taxon>
        <taxon>Mahapunaviridae</taxon>
        <taxon>Acamarivirus</taxon>
        <taxon>Acamarivirus perigeeis</taxon>
    </lineage>
</organism>
<evidence type="ECO:0000313" key="2">
    <source>
        <dbReference type="EMBL" id="QCX35030.1"/>
    </source>
</evidence>
<sequence>MAKLSRTFKRKGGARRRLNFSKKRRVTRRGRKSNAFTSQSGSGGGIRFKAKPTSRKAYTRHLWNSTLYKEHYRSNRAISASFGTNTNTNDLVLALDAAYFVGSSPFWTTTGGAINPDVGVAVPTFTGDIILRGGTIGLRLANVLDTVVANQGTIQGTVFLIKTSKNFNSAAIPGTVQTGWDPSMIQDFETRVGKIRYRKNFLLRDGDTAVVEYRLPIAKVDQTDLASLYNTHFWLILGGNVDSNLSKQVNYTRYWNMSFSGDAQ</sequence>
<dbReference type="Proteomes" id="UP001235020">
    <property type="component" value="Segment"/>
</dbReference>
<accession>A0A4Y5QL09</accession>
<evidence type="ECO:0000256" key="1">
    <source>
        <dbReference type="SAM" id="MobiDB-lite"/>
    </source>
</evidence>
<name>A0A4Y5QL09_9VIRU</name>
<proteinExistence type="predicted"/>
<keyword evidence="3" id="KW-1185">Reference proteome</keyword>
<dbReference type="EMBL" id="MK433219">
    <property type="protein sequence ID" value="QCX35030.1"/>
    <property type="molecule type" value="Genomic_DNA"/>
</dbReference>